<dbReference type="Gene3D" id="1.10.10.10">
    <property type="entry name" value="Winged helix-like DNA-binding domain superfamily/Winged helix DNA-binding domain"/>
    <property type="match status" value="1"/>
</dbReference>
<dbReference type="PROSITE" id="PS51118">
    <property type="entry name" value="HTH_HXLR"/>
    <property type="match status" value="1"/>
</dbReference>
<sequence>MKKTVSSGVKKNPAPLHYQSPDGQTSTPEIDRLVEEMIGRIADKWTLLVLEALAQHGVVRFSRLAELVTGISQKMLTQTLRQMEADGFVTRTVYPVVPPRVEYALAPLGESLGAAFCGVWQWAEANYAELERQRAAYRERKGLSA</sequence>
<reference evidence="6 7" key="1">
    <citation type="submission" date="2017-06" db="EMBL/GenBank/DDBJ databases">
        <authorList>
            <person name="Kim H.J."/>
            <person name="Triplett B.A."/>
        </authorList>
    </citation>
    <scope>NUCLEOTIDE SEQUENCE [LARGE SCALE GENOMIC DNA]</scope>
    <source>
        <strain evidence="6 7">DSM 18704</strain>
    </source>
</reference>
<evidence type="ECO:0000313" key="6">
    <source>
        <dbReference type="EMBL" id="SNT38131.1"/>
    </source>
</evidence>
<dbReference type="PANTHER" id="PTHR33204:SF18">
    <property type="entry name" value="TRANSCRIPTIONAL REGULATORY PROTEIN"/>
    <property type="match status" value="1"/>
</dbReference>
<dbReference type="RefSeq" id="WP_089410115.1">
    <property type="nucleotide sequence ID" value="NZ_FZOU01000010.1"/>
</dbReference>
<dbReference type="PANTHER" id="PTHR33204">
    <property type="entry name" value="TRANSCRIPTIONAL REGULATOR, MARR FAMILY"/>
    <property type="match status" value="1"/>
</dbReference>
<evidence type="ECO:0000259" key="5">
    <source>
        <dbReference type="PROSITE" id="PS51118"/>
    </source>
</evidence>
<keyword evidence="3" id="KW-0804">Transcription</keyword>
<dbReference type="EMBL" id="FZOU01000010">
    <property type="protein sequence ID" value="SNT38131.1"/>
    <property type="molecule type" value="Genomic_DNA"/>
</dbReference>
<evidence type="ECO:0000256" key="2">
    <source>
        <dbReference type="ARBA" id="ARBA00023125"/>
    </source>
</evidence>
<evidence type="ECO:0000256" key="3">
    <source>
        <dbReference type="ARBA" id="ARBA00023163"/>
    </source>
</evidence>
<protein>
    <submittedName>
        <fullName evidence="6">Transcriptional regulator, HxlR family</fullName>
    </submittedName>
</protein>
<accession>A0A239M697</accession>
<keyword evidence="1" id="KW-0805">Transcription regulation</keyword>
<feature type="region of interest" description="Disordered" evidence="4">
    <location>
        <begin position="1"/>
        <end position="27"/>
    </location>
</feature>
<dbReference type="AlphaFoldDB" id="A0A239M697"/>
<evidence type="ECO:0000256" key="1">
    <source>
        <dbReference type="ARBA" id="ARBA00023015"/>
    </source>
</evidence>
<dbReference type="Pfam" id="PF01638">
    <property type="entry name" value="HxlR"/>
    <property type="match status" value="1"/>
</dbReference>
<feature type="domain" description="HTH hxlR-type" evidence="5">
    <location>
        <begin position="27"/>
        <end position="131"/>
    </location>
</feature>
<evidence type="ECO:0000256" key="4">
    <source>
        <dbReference type="SAM" id="MobiDB-lite"/>
    </source>
</evidence>
<name>A0A239M697_9BACT</name>
<evidence type="ECO:0000313" key="7">
    <source>
        <dbReference type="Proteomes" id="UP000198356"/>
    </source>
</evidence>
<dbReference type="GO" id="GO:0003677">
    <property type="term" value="F:DNA binding"/>
    <property type="evidence" value="ECO:0007669"/>
    <property type="project" value="UniProtKB-KW"/>
</dbReference>
<proteinExistence type="predicted"/>
<gene>
    <name evidence="6" type="ORF">SAMN05421770_11032</name>
</gene>
<dbReference type="InterPro" id="IPR036390">
    <property type="entry name" value="WH_DNA-bd_sf"/>
</dbReference>
<dbReference type="InterPro" id="IPR036388">
    <property type="entry name" value="WH-like_DNA-bd_sf"/>
</dbReference>
<dbReference type="SUPFAM" id="SSF46785">
    <property type="entry name" value="Winged helix' DNA-binding domain"/>
    <property type="match status" value="1"/>
</dbReference>
<dbReference type="OrthoDB" id="9791143at2"/>
<keyword evidence="2" id="KW-0238">DNA-binding</keyword>
<organism evidence="6 7">
    <name type="scientific">Granulicella rosea</name>
    <dbReference type="NCBI Taxonomy" id="474952"/>
    <lineage>
        <taxon>Bacteria</taxon>
        <taxon>Pseudomonadati</taxon>
        <taxon>Acidobacteriota</taxon>
        <taxon>Terriglobia</taxon>
        <taxon>Terriglobales</taxon>
        <taxon>Acidobacteriaceae</taxon>
        <taxon>Granulicella</taxon>
    </lineage>
</organism>
<dbReference type="Proteomes" id="UP000198356">
    <property type="component" value="Unassembled WGS sequence"/>
</dbReference>
<dbReference type="InterPro" id="IPR002577">
    <property type="entry name" value="HTH_HxlR"/>
</dbReference>
<keyword evidence="7" id="KW-1185">Reference proteome</keyword>